<evidence type="ECO:0000256" key="4">
    <source>
        <dbReference type="ARBA" id="ARBA00022525"/>
    </source>
</evidence>
<reference evidence="16 17" key="1">
    <citation type="submission" date="2015-09" db="EMBL/GenBank/DDBJ databases">
        <title>Draft genome of the scarab beetle Oryctes borbonicus.</title>
        <authorList>
            <person name="Meyer J.M."/>
            <person name="Markov G.V."/>
            <person name="Baskaran P."/>
            <person name="Herrmann M."/>
            <person name="Sommer R.J."/>
            <person name="Roedelsperger C."/>
        </authorList>
    </citation>
    <scope>NUCLEOTIDE SEQUENCE [LARGE SCALE GENOMIC DNA]</scope>
    <source>
        <strain evidence="16">OB123</strain>
        <tissue evidence="16">Whole animal</tissue>
    </source>
</reference>
<evidence type="ECO:0000256" key="14">
    <source>
        <dbReference type="PROSITE-ProRule" id="PRU01379"/>
    </source>
</evidence>
<evidence type="ECO:0000256" key="11">
    <source>
        <dbReference type="ARBA" id="ARBA00023049"/>
    </source>
</evidence>
<dbReference type="CDD" id="cd03860">
    <property type="entry name" value="M14_CP_A-B_like"/>
    <property type="match status" value="1"/>
</dbReference>
<dbReference type="Pfam" id="PF02244">
    <property type="entry name" value="Propep_M14"/>
    <property type="match status" value="1"/>
</dbReference>
<dbReference type="FunFam" id="3.40.630.10:FF:000040">
    <property type="entry name" value="zinc carboxypeptidase"/>
    <property type="match status" value="1"/>
</dbReference>
<evidence type="ECO:0000256" key="3">
    <source>
        <dbReference type="ARBA" id="ARBA00005988"/>
    </source>
</evidence>
<dbReference type="OrthoDB" id="3626597at2759"/>
<comment type="function">
    <text evidence="13">Involved in the digestion of the blood meal.</text>
</comment>
<gene>
    <name evidence="16" type="ORF">AMK59_1680</name>
</gene>
<organism evidence="16 17">
    <name type="scientific">Oryctes borbonicus</name>
    <dbReference type="NCBI Taxonomy" id="1629725"/>
    <lineage>
        <taxon>Eukaryota</taxon>
        <taxon>Metazoa</taxon>
        <taxon>Ecdysozoa</taxon>
        <taxon>Arthropoda</taxon>
        <taxon>Hexapoda</taxon>
        <taxon>Insecta</taxon>
        <taxon>Pterygota</taxon>
        <taxon>Neoptera</taxon>
        <taxon>Endopterygota</taxon>
        <taxon>Coleoptera</taxon>
        <taxon>Polyphaga</taxon>
        <taxon>Scarabaeiformia</taxon>
        <taxon>Scarabaeidae</taxon>
        <taxon>Dynastinae</taxon>
        <taxon>Oryctes</taxon>
    </lineage>
</organism>
<keyword evidence="17" id="KW-1185">Reference proteome</keyword>
<comment type="cofactor">
    <cofactor evidence="1">
        <name>Zn(2+)</name>
        <dbReference type="ChEBI" id="CHEBI:29105"/>
    </cofactor>
</comment>
<keyword evidence="4" id="KW-0964">Secreted</keyword>
<evidence type="ECO:0000256" key="1">
    <source>
        <dbReference type="ARBA" id="ARBA00001947"/>
    </source>
</evidence>
<dbReference type="InterPro" id="IPR057246">
    <property type="entry name" value="CARBOXYPEPT_ZN_1"/>
</dbReference>
<dbReference type="GO" id="GO:0006508">
    <property type="term" value="P:proteolysis"/>
    <property type="evidence" value="ECO:0007669"/>
    <property type="project" value="UniProtKB-KW"/>
</dbReference>
<evidence type="ECO:0000313" key="16">
    <source>
        <dbReference type="EMBL" id="KRT84501.1"/>
    </source>
</evidence>
<dbReference type="InterPro" id="IPR000834">
    <property type="entry name" value="Peptidase_M14"/>
</dbReference>
<dbReference type="InterPro" id="IPR003146">
    <property type="entry name" value="M14A_act_pep"/>
</dbReference>
<accession>A0A0T6BB23</accession>
<evidence type="ECO:0000313" key="17">
    <source>
        <dbReference type="Proteomes" id="UP000051574"/>
    </source>
</evidence>
<keyword evidence="5" id="KW-0121">Carboxypeptidase</keyword>
<evidence type="ECO:0000256" key="7">
    <source>
        <dbReference type="ARBA" id="ARBA00022723"/>
    </source>
</evidence>
<feature type="domain" description="Peptidase M14" evidence="15">
    <location>
        <begin position="100"/>
        <end position="392"/>
    </location>
</feature>
<dbReference type="Gene3D" id="3.40.630.10">
    <property type="entry name" value="Zn peptidases"/>
    <property type="match status" value="1"/>
</dbReference>
<keyword evidence="12" id="KW-1015">Disulfide bond</keyword>
<sequence>MCIFRCKLYELNLKSTRQQHVITSLVTNELYDFWSKPGELRLPVIVMVYPEAQGQFLEMLGIEEISYKVLNENIENTLKSERIRQIPVQNRKQGQITFQNYNRYPEIESYVQRLADDYPNIVKLEQFQTTYQGRSMWLVKIGSGNRSKPAILIDGGIHAREWISPAVVLYVIQQLVENKDNKHMIENINWYIIPVLNPDGYEYTFSHERFWRLNRAFVKNGSCYGTDLNRNFDFHWNEVGTTPEPCYTTFAGLSPFDQLESTGLRNVVTQYKEQIKLYLTFHSFANMIVYPWSYTNELPNNAKELQHLGEEVADSIKKVRGTTYAVNMSAHLLGYTSGSSDDWVKGVGDVELSYTFELPGGSGGGGFVVPPSEILDICLETFEGIKVFHNYIANIYREMQE</sequence>
<evidence type="ECO:0000256" key="5">
    <source>
        <dbReference type="ARBA" id="ARBA00022645"/>
    </source>
</evidence>
<dbReference type="InterPro" id="IPR036990">
    <property type="entry name" value="M14A-like_propep"/>
</dbReference>
<dbReference type="EMBL" id="LJIG01002439">
    <property type="protein sequence ID" value="KRT84501.1"/>
    <property type="molecule type" value="Genomic_DNA"/>
</dbReference>
<evidence type="ECO:0000256" key="2">
    <source>
        <dbReference type="ARBA" id="ARBA00004613"/>
    </source>
</evidence>
<evidence type="ECO:0000256" key="12">
    <source>
        <dbReference type="ARBA" id="ARBA00023157"/>
    </source>
</evidence>
<dbReference type="AlphaFoldDB" id="A0A0T6BB23"/>
<evidence type="ECO:0000259" key="15">
    <source>
        <dbReference type="PROSITE" id="PS52035"/>
    </source>
</evidence>
<dbReference type="Pfam" id="PF00246">
    <property type="entry name" value="Peptidase_M14"/>
    <property type="match status" value="1"/>
</dbReference>
<protein>
    <submittedName>
        <fullName evidence="16">Peptidase</fullName>
    </submittedName>
</protein>
<dbReference type="GO" id="GO:0004181">
    <property type="term" value="F:metallocarboxypeptidase activity"/>
    <property type="evidence" value="ECO:0007669"/>
    <property type="project" value="InterPro"/>
</dbReference>
<dbReference type="PANTHER" id="PTHR11705">
    <property type="entry name" value="PROTEASE FAMILY M14 CARBOXYPEPTIDASE A,B"/>
    <property type="match status" value="1"/>
</dbReference>
<name>A0A0T6BB23_9SCAR</name>
<dbReference type="SMART" id="SM00631">
    <property type="entry name" value="Zn_pept"/>
    <property type="match status" value="1"/>
</dbReference>
<keyword evidence="6" id="KW-0645">Protease</keyword>
<dbReference type="GO" id="GO:0008270">
    <property type="term" value="F:zinc ion binding"/>
    <property type="evidence" value="ECO:0007669"/>
    <property type="project" value="InterPro"/>
</dbReference>
<keyword evidence="9" id="KW-0378">Hydrolase</keyword>
<evidence type="ECO:0000256" key="9">
    <source>
        <dbReference type="ARBA" id="ARBA00022801"/>
    </source>
</evidence>
<evidence type="ECO:0000256" key="8">
    <source>
        <dbReference type="ARBA" id="ARBA00022729"/>
    </source>
</evidence>
<evidence type="ECO:0000256" key="13">
    <source>
        <dbReference type="ARBA" id="ARBA00057299"/>
    </source>
</evidence>
<dbReference type="PROSITE" id="PS52035">
    <property type="entry name" value="PEPTIDASE_M14"/>
    <property type="match status" value="1"/>
</dbReference>
<keyword evidence="11" id="KW-0482">Metalloprotease</keyword>
<dbReference type="SUPFAM" id="SSF54897">
    <property type="entry name" value="Protease propeptides/inhibitors"/>
    <property type="match status" value="1"/>
</dbReference>
<proteinExistence type="inferred from homology"/>
<dbReference type="InterPro" id="IPR057247">
    <property type="entry name" value="CARBOXYPEPT_ZN_2"/>
</dbReference>
<comment type="similarity">
    <text evidence="3 14">Belongs to the peptidase M14 family.</text>
</comment>
<comment type="caution">
    <text evidence="16">The sequence shown here is derived from an EMBL/GenBank/DDBJ whole genome shotgun (WGS) entry which is preliminary data.</text>
</comment>
<dbReference type="SUPFAM" id="SSF53187">
    <property type="entry name" value="Zn-dependent exopeptidases"/>
    <property type="match status" value="1"/>
</dbReference>
<evidence type="ECO:0000256" key="10">
    <source>
        <dbReference type="ARBA" id="ARBA00022833"/>
    </source>
</evidence>
<evidence type="ECO:0000256" key="6">
    <source>
        <dbReference type="ARBA" id="ARBA00022670"/>
    </source>
</evidence>
<comment type="subcellular location">
    <subcellularLocation>
        <location evidence="2">Secreted</location>
    </subcellularLocation>
</comment>
<feature type="active site" description="Proton donor/acceptor" evidence="14">
    <location>
        <position position="357"/>
    </location>
</feature>
<dbReference type="PANTHER" id="PTHR11705:SF140">
    <property type="entry name" value="FI02848P-RELATED"/>
    <property type="match status" value="1"/>
</dbReference>
<keyword evidence="7" id="KW-0479">Metal-binding</keyword>
<dbReference type="PROSITE" id="PS00133">
    <property type="entry name" value="CARBOXYPEPT_ZN_2"/>
    <property type="match status" value="1"/>
</dbReference>
<dbReference type="Gene3D" id="3.30.70.340">
    <property type="entry name" value="Metallocarboxypeptidase-like"/>
    <property type="match status" value="1"/>
</dbReference>
<dbReference type="GO" id="GO:0005615">
    <property type="term" value="C:extracellular space"/>
    <property type="evidence" value="ECO:0007669"/>
    <property type="project" value="TreeGrafter"/>
</dbReference>
<keyword evidence="10" id="KW-0862">Zinc</keyword>
<dbReference type="PRINTS" id="PR00765">
    <property type="entry name" value="CRBOXYPTASEA"/>
</dbReference>
<keyword evidence="8" id="KW-0732">Signal</keyword>
<dbReference type="Proteomes" id="UP000051574">
    <property type="component" value="Unassembled WGS sequence"/>
</dbReference>
<dbReference type="PROSITE" id="PS00132">
    <property type="entry name" value="CARBOXYPEPT_ZN_1"/>
    <property type="match status" value="1"/>
</dbReference>